<accession>V7I850</accession>
<dbReference type="Pfam" id="PF13470">
    <property type="entry name" value="PIN_3"/>
    <property type="match status" value="1"/>
</dbReference>
<evidence type="ECO:0000259" key="1">
    <source>
        <dbReference type="Pfam" id="PF13470"/>
    </source>
</evidence>
<comment type="caution">
    <text evidence="2">The sequence shown here is derived from an EMBL/GenBank/DDBJ whole genome shotgun (WGS) entry which is preliminary data.</text>
</comment>
<proteinExistence type="predicted"/>
<gene>
    <name evidence="2" type="ORF">T472_0207985</name>
</gene>
<organism evidence="2 3">
    <name type="scientific">Youngiibacter fragilis 232.1</name>
    <dbReference type="NCBI Taxonomy" id="994573"/>
    <lineage>
        <taxon>Bacteria</taxon>
        <taxon>Bacillati</taxon>
        <taxon>Bacillota</taxon>
        <taxon>Clostridia</taxon>
        <taxon>Eubacteriales</taxon>
        <taxon>Clostridiaceae</taxon>
        <taxon>Youngiibacter</taxon>
    </lineage>
</organism>
<reference evidence="2 3" key="1">
    <citation type="journal article" date="2014" name="Genome Announc.">
        <title>Genome Sequence of Youngiibacter fragilis, the Type Strain of the Genus Youngiibacter.</title>
        <authorList>
            <person name="Wawrik C.B."/>
            <person name="Callaghan A.V."/>
            <person name="Stamps B.W."/>
            <person name="Wawrik B."/>
        </authorList>
    </citation>
    <scope>NUCLEOTIDE SEQUENCE [LARGE SCALE GENOMIC DNA]</scope>
    <source>
        <strain evidence="2 3">232.1</strain>
    </source>
</reference>
<dbReference type="EMBL" id="AXUN02000150">
    <property type="protein sequence ID" value="ETA81162.1"/>
    <property type="molecule type" value="Genomic_DNA"/>
</dbReference>
<dbReference type="AlphaFoldDB" id="V7I850"/>
<protein>
    <recommendedName>
        <fullName evidence="1">PIN domain-containing protein</fullName>
    </recommendedName>
</protein>
<dbReference type="Proteomes" id="UP000017747">
    <property type="component" value="Unassembled WGS sequence"/>
</dbReference>
<keyword evidence="3" id="KW-1185">Reference proteome</keyword>
<name>V7I850_9CLOT</name>
<dbReference type="RefSeq" id="WP_023863499.1">
    <property type="nucleotide sequence ID" value="NZ_AXUN02000150.1"/>
</dbReference>
<evidence type="ECO:0000313" key="2">
    <source>
        <dbReference type="EMBL" id="ETA81162.1"/>
    </source>
</evidence>
<dbReference type="InterPro" id="IPR002716">
    <property type="entry name" value="PIN_dom"/>
</dbReference>
<evidence type="ECO:0000313" key="3">
    <source>
        <dbReference type="Proteomes" id="UP000017747"/>
    </source>
</evidence>
<feature type="domain" description="PIN" evidence="1">
    <location>
        <begin position="2"/>
        <end position="51"/>
    </location>
</feature>
<sequence length="70" mass="7766">MVLDTSILISALKSRNSKRSPAVKILGLLREDKLVNYGSKETLKEMKETLAIIGLLTGKTQKARAIYNSF</sequence>